<dbReference type="eggNOG" id="arCOG04385">
    <property type="taxonomic scope" value="Archaea"/>
</dbReference>
<dbReference type="AlphaFoldDB" id="M0B261"/>
<evidence type="ECO:0000256" key="1">
    <source>
        <dbReference type="ARBA" id="ARBA00006969"/>
    </source>
</evidence>
<dbReference type="HAMAP" id="MF_00341">
    <property type="entry name" value="UPF0146"/>
    <property type="match status" value="1"/>
</dbReference>
<keyword evidence="4" id="KW-1185">Reference proteome</keyword>
<dbReference type="InterPro" id="IPR029063">
    <property type="entry name" value="SAM-dependent_MTases_sf"/>
</dbReference>
<gene>
    <name evidence="3" type="ORF">C481_03787</name>
</gene>
<sequence length="128" mass="14082">MTTILAADDRLVEVGIGRRTELAATLAERGHAVTATDIYQRDVPERVQFVRDDIVDPEPSIYADADAIYARNLPPELHRPARDVARAADAAFLFTTLGGDQPAIPVERQPIRSGTLYVSTHRESSRDA</sequence>
<dbReference type="Proteomes" id="UP000011554">
    <property type="component" value="Unassembled WGS sequence"/>
</dbReference>
<dbReference type="EMBL" id="AOIO01000011">
    <property type="protein sequence ID" value="ELZ04870.1"/>
    <property type="molecule type" value="Genomic_DNA"/>
</dbReference>
<name>M0B261_NATA1</name>
<dbReference type="STRING" id="29540.C481_03787"/>
<organism evidence="3 4">
    <name type="scientific">Natrialba asiatica (strain ATCC 700177 / DSM 12278 / JCM 9576 / FERM P-10747 / NBRC 102637 / 172P1)</name>
    <dbReference type="NCBI Taxonomy" id="29540"/>
    <lineage>
        <taxon>Archaea</taxon>
        <taxon>Methanobacteriati</taxon>
        <taxon>Methanobacteriota</taxon>
        <taxon>Stenosarchaea group</taxon>
        <taxon>Halobacteria</taxon>
        <taxon>Halobacteriales</taxon>
        <taxon>Natrialbaceae</taxon>
        <taxon>Natrialba</taxon>
    </lineage>
</organism>
<comment type="similarity">
    <text evidence="1 2">Belongs to the UPF0146 family.</text>
</comment>
<dbReference type="Gene3D" id="3.40.50.150">
    <property type="entry name" value="Vaccinia Virus protein VP39"/>
    <property type="match status" value="1"/>
</dbReference>
<reference evidence="3 4" key="1">
    <citation type="journal article" date="2014" name="PLoS Genet.">
        <title>Phylogenetically driven sequencing of extremely halophilic archaea reveals strategies for static and dynamic osmo-response.</title>
        <authorList>
            <person name="Becker E.A."/>
            <person name="Seitzer P.M."/>
            <person name="Tritt A."/>
            <person name="Larsen D."/>
            <person name="Krusor M."/>
            <person name="Yao A.I."/>
            <person name="Wu D."/>
            <person name="Madern D."/>
            <person name="Eisen J.A."/>
            <person name="Darling A.E."/>
            <person name="Facciotti M.T."/>
        </authorList>
    </citation>
    <scope>NUCLEOTIDE SEQUENCE [LARGE SCALE GENOMIC DNA]</scope>
    <source>
        <strain evidence="3 4">DSM 12278</strain>
    </source>
</reference>
<evidence type="ECO:0000313" key="4">
    <source>
        <dbReference type="Proteomes" id="UP000011554"/>
    </source>
</evidence>
<proteinExistence type="inferred from homology"/>
<accession>M0B261</accession>
<evidence type="ECO:0000256" key="2">
    <source>
        <dbReference type="HAMAP-Rule" id="MF_00341"/>
    </source>
</evidence>
<protein>
    <recommendedName>
        <fullName evidence="2">UPF0146 protein C481_03787</fullName>
    </recommendedName>
</protein>
<comment type="caution">
    <text evidence="3">The sequence shown here is derived from an EMBL/GenBank/DDBJ whole genome shotgun (WGS) entry which is preliminary data.</text>
</comment>
<evidence type="ECO:0000313" key="3">
    <source>
        <dbReference type="EMBL" id="ELZ04870.1"/>
    </source>
</evidence>
<dbReference type="Pfam" id="PF03686">
    <property type="entry name" value="UPF0146"/>
    <property type="match status" value="1"/>
</dbReference>
<dbReference type="InterPro" id="IPR005353">
    <property type="entry name" value="UPF0146"/>
</dbReference>
<dbReference type="SUPFAM" id="SSF53335">
    <property type="entry name" value="S-adenosyl-L-methionine-dependent methyltransferases"/>
    <property type="match status" value="1"/>
</dbReference>
<dbReference type="PATRIC" id="fig|29540.5.peg.763"/>